<dbReference type="EMBL" id="ML976982">
    <property type="protein sequence ID" value="KAF1960505.1"/>
    <property type="molecule type" value="Genomic_DNA"/>
</dbReference>
<keyword evidence="1" id="KW-1133">Transmembrane helix</keyword>
<proteinExistence type="predicted"/>
<feature type="transmembrane region" description="Helical" evidence="1">
    <location>
        <begin position="35"/>
        <end position="57"/>
    </location>
</feature>
<name>A0A6A5U6M1_9PLEO</name>
<evidence type="ECO:0000313" key="3">
    <source>
        <dbReference type="Proteomes" id="UP000800035"/>
    </source>
</evidence>
<organism evidence="2 3">
    <name type="scientific">Byssothecium circinans</name>
    <dbReference type="NCBI Taxonomy" id="147558"/>
    <lineage>
        <taxon>Eukaryota</taxon>
        <taxon>Fungi</taxon>
        <taxon>Dikarya</taxon>
        <taxon>Ascomycota</taxon>
        <taxon>Pezizomycotina</taxon>
        <taxon>Dothideomycetes</taxon>
        <taxon>Pleosporomycetidae</taxon>
        <taxon>Pleosporales</taxon>
        <taxon>Massarineae</taxon>
        <taxon>Massarinaceae</taxon>
        <taxon>Byssothecium</taxon>
    </lineage>
</organism>
<dbReference type="Proteomes" id="UP000800035">
    <property type="component" value="Unassembled WGS sequence"/>
</dbReference>
<reference evidence="2" key="1">
    <citation type="journal article" date="2020" name="Stud. Mycol.">
        <title>101 Dothideomycetes genomes: a test case for predicting lifestyles and emergence of pathogens.</title>
        <authorList>
            <person name="Haridas S."/>
            <person name="Albert R."/>
            <person name="Binder M."/>
            <person name="Bloem J."/>
            <person name="Labutti K."/>
            <person name="Salamov A."/>
            <person name="Andreopoulos B."/>
            <person name="Baker S."/>
            <person name="Barry K."/>
            <person name="Bills G."/>
            <person name="Bluhm B."/>
            <person name="Cannon C."/>
            <person name="Castanera R."/>
            <person name="Culley D."/>
            <person name="Daum C."/>
            <person name="Ezra D."/>
            <person name="Gonzalez J."/>
            <person name="Henrissat B."/>
            <person name="Kuo A."/>
            <person name="Liang C."/>
            <person name="Lipzen A."/>
            <person name="Lutzoni F."/>
            <person name="Magnuson J."/>
            <person name="Mondo S."/>
            <person name="Nolan M."/>
            <person name="Ohm R."/>
            <person name="Pangilinan J."/>
            <person name="Park H.-J."/>
            <person name="Ramirez L."/>
            <person name="Alfaro M."/>
            <person name="Sun H."/>
            <person name="Tritt A."/>
            <person name="Yoshinaga Y."/>
            <person name="Zwiers L.-H."/>
            <person name="Turgeon B."/>
            <person name="Goodwin S."/>
            <person name="Spatafora J."/>
            <person name="Crous P."/>
            <person name="Grigoriev I."/>
        </authorList>
    </citation>
    <scope>NUCLEOTIDE SEQUENCE</scope>
    <source>
        <strain evidence="2">CBS 675.92</strain>
    </source>
</reference>
<evidence type="ECO:0000256" key="1">
    <source>
        <dbReference type="SAM" id="Phobius"/>
    </source>
</evidence>
<keyword evidence="3" id="KW-1185">Reference proteome</keyword>
<accession>A0A6A5U6M1</accession>
<keyword evidence="1" id="KW-0472">Membrane</keyword>
<evidence type="ECO:0008006" key="4">
    <source>
        <dbReference type="Google" id="ProtNLM"/>
    </source>
</evidence>
<sequence length="102" mass="11823">MVVWREGGREGVIECVRMDGWMDGWFCLVGFRGCGFWLLVVVVFDVLFCFVLFVLLVDTTLDDRYEFVLHGWMGMRRVCCGEISCLSARIVCPTQYLTCCRM</sequence>
<keyword evidence="1" id="KW-0812">Transmembrane</keyword>
<gene>
    <name evidence="2" type="ORF">CC80DRAFT_258284</name>
</gene>
<protein>
    <recommendedName>
        <fullName evidence="4">Transmembrane protein</fullName>
    </recommendedName>
</protein>
<evidence type="ECO:0000313" key="2">
    <source>
        <dbReference type="EMBL" id="KAF1960505.1"/>
    </source>
</evidence>
<dbReference type="AlphaFoldDB" id="A0A6A5U6M1"/>